<sequence length="456" mass="52158">MNWQHRLHLFVILILDTKARFIRWDRSGAIVSELFDYTQNSQPLIDFFWRFGKASDEQKGFDPTVSSPTPDEEDLAMYRLNKWAPKDVERPIAVFSVPSADIPGKYHRYVAWGALANADLPIGRATRGWPACNIETREIGFLKDIWRSDAYRKETDTLKKLNESGCRNVPTLVCGGDLRGQVTQTQTYAARQWNSNGLVKKIIKRTHFRFVVKEIGEPLSKFACSNDLLRLVFDAFIGHQDAYNKCGLLHRDVSEGNILIVNQDGRRYGMLNDWDLAEYVDSLAPDRIGTWEFMSYRMLKIPVNVVHNLSDDLESFLYVILFEGLIYARHDQENTVDNITSRIFNEEVSLPTGHLIGGMHKYEMIATWESGPACIFHSPALRSWMQSSMKMFKKAFRAREKRDSNATLSAKHQLALVAVESHDALGAIWDDLGPDFRHPSANDKFSPGHLRRSKAT</sequence>
<proteinExistence type="predicted"/>
<keyword evidence="1" id="KW-0732">Signal</keyword>
<feature type="signal peptide" evidence="1">
    <location>
        <begin position="1"/>
        <end position="19"/>
    </location>
</feature>
<evidence type="ECO:0000313" key="4">
    <source>
        <dbReference type="Proteomes" id="UP001556367"/>
    </source>
</evidence>
<dbReference type="PANTHER" id="PTHR38248">
    <property type="entry name" value="FUNK1 6"/>
    <property type="match status" value="1"/>
</dbReference>
<dbReference type="InterPro" id="IPR011009">
    <property type="entry name" value="Kinase-like_dom_sf"/>
</dbReference>
<feature type="domain" description="Fungal-type protein kinase" evidence="2">
    <location>
        <begin position="5"/>
        <end position="322"/>
    </location>
</feature>
<comment type="caution">
    <text evidence="3">The sequence shown here is derived from an EMBL/GenBank/DDBJ whole genome shotgun (WGS) entry which is preliminary data.</text>
</comment>
<evidence type="ECO:0000256" key="1">
    <source>
        <dbReference type="SAM" id="SignalP"/>
    </source>
</evidence>
<protein>
    <recommendedName>
        <fullName evidence="2">Fungal-type protein kinase domain-containing protein</fullName>
    </recommendedName>
</protein>
<evidence type="ECO:0000313" key="3">
    <source>
        <dbReference type="EMBL" id="KAL0959975.1"/>
    </source>
</evidence>
<name>A0ABR3JVP4_9AGAR</name>
<dbReference type="PANTHER" id="PTHR38248:SF2">
    <property type="entry name" value="FUNK1 11"/>
    <property type="match status" value="1"/>
</dbReference>
<organism evidence="3 4">
    <name type="scientific">Hohenbuehelia grisea</name>
    <dbReference type="NCBI Taxonomy" id="104357"/>
    <lineage>
        <taxon>Eukaryota</taxon>
        <taxon>Fungi</taxon>
        <taxon>Dikarya</taxon>
        <taxon>Basidiomycota</taxon>
        <taxon>Agaricomycotina</taxon>
        <taxon>Agaricomycetes</taxon>
        <taxon>Agaricomycetidae</taxon>
        <taxon>Agaricales</taxon>
        <taxon>Pleurotineae</taxon>
        <taxon>Pleurotaceae</taxon>
        <taxon>Hohenbuehelia</taxon>
    </lineage>
</organism>
<dbReference type="InterPro" id="IPR040976">
    <property type="entry name" value="Pkinase_fungal"/>
</dbReference>
<dbReference type="EMBL" id="JASNQZ010000002">
    <property type="protein sequence ID" value="KAL0959975.1"/>
    <property type="molecule type" value="Genomic_DNA"/>
</dbReference>
<accession>A0ABR3JVP4</accession>
<dbReference type="Gene3D" id="1.10.510.10">
    <property type="entry name" value="Transferase(Phosphotransferase) domain 1"/>
    <property type="match status" value="1"/>
</dbReference>
<gene>
    <name evidence="3" type="ORF">HGRIS_011637</name>
</gene>
<dbReference type="Pfam" id="PF17667">
    <property type="entry name" value="Pkinase_fungal"/>
    <property type="match status" value="1"/>
</dbReference>
<dbReference type="Proteomes" id="UP001556367">
    <property type="component" value="Unassembled WGS sequence"/>
</dbReference>
<reference evidence="4" key="1">
    <citation type="submission" date="2024-06" db="EMBL/GenBank/DDBJ databases">
        <title>Multi-omics analyses provide insights into the biosynthesis of the anticancer antibiotic pleurotin in Hohenbuehelia grisea.</title>
        <authorList>
            <person name="Weaver J.A."/>
            <person name="Alberti F."/>
        </authorList>
    </citation>
    <scope>NUCLEOTIDE SEQUENCE [LARGE SCALE GENOMIC DNA]</scope>
    <source>
        <strain evidence="4">T-177</strain>
    </source>
</reference>
<feature type="chain" id="PRO_5046972162" description="Fungal-type protein kinase domain-containing protein" evidence="1">
    <location>
        <begin position="20"/>
        <end position="456"/>
    </location>
</feature>
<dbReference type="SUPFAM" id="SSF56112">
    <property type="entry name" value="Protein kinase-like (PK-like)"/>
    <property type="match status" value="1"/>
</dbReference>
<evidence type="ECO:0000259" key="2">
    <source>
        <dbReference type="Pfam" id="PF17667"/>
    </source>
</evidence>
<keyword evidence="4" id="KW-1185">Reference proteome</keyword>